<evidence type="ECO:0000256" key="1">
    <source>
        <dbReference type="ARBA" id="ARBA00007177"/>
    </source>
</evidence>
<dbReference type="GO" id="GO:0016151">
    <property type="term" value="F:nickel cation binding"/>
    <property type="evidence" value="ECO:0007669"/>
    <property type="project" value="UniProtKB-UniRule"/>
</dbReference>
<accession>A0A4V3CVE6</accession>
<dbReference type="InterPro" id="IPR002669">
    <property type="entry name" value="UreD"/>
</dbReference>
<dbReference type="Proteomes" id="UP000294593">
    <property type="component" value="Unassembled WGS sequence"/>
</dbReference>
<comment type="subunit">
    <text evidence="3">UreD, UreF and UreG form a complex that acts as a GTP-hydrolysis-dependent molecular chaperone, activating the urease apoprotein by helping to assemble the nickel containing metallocenter of UreC. The UreE protein probably delivers the nickel.</text>
</comment>
<evidence type="ECO:0000313" key="4">
    <source>
        <dbReference type="EMBL" id="TDP82188.1"/>
    </source>
</evidence>
<dbReference type="GO" id="GO:0005737">
    <property type="term" value="C:cytoplasm"/>
    <property type="evidence" value="ECO:0007669"/>
    <property type="project" value="UniProtKB-SubCell"/>
</dbReference>
<name>A0A4V3CVE6_9BURK</name>
<keyword evidence="3" id="KW-0996">Nickel insertion</keyword>
<dbReference type="PANTHER" id="PTHR33643">
    <property type="entry name" value="UREASE ACCESSORY PROTEIN D"/>
    <property type="match status" value="1"/>
</dbReference>
<comment type="function">
    <text evidence="3">Required for maturation of urease via the functional incorporation of the urease nickel metallocenter.</text>
</comment>
<evidence type="ECO:0000256" key="2">
    <source>
        <dbReference type="ARBA" id="ARBA00023186"/>
    </source>
</evidence>
<dbReference type="HAMAP" id="MF_01384">
    <property type="entry name" value="UreD"/>
    <property type="match status" value="1"/>
</dbReference>
<comment type="similarity">
    <text evidence="1 3">Belongs to the UreD family.</text>
</comment>
<gene>
    <name evidence="3" type="primary">ureD</name>
    <name evidence="4" type="ORF">EV672_106149</name>
</gene>
<dbReference type="AlphaFoldDB" id="A0A4V3CVE6"/>
<keyword evidence="3" id="KW-0963">Cytoplasm</keyword>
<evidence type="ECO:0000313" key="5">
    <source>
        <dbReference type="Proteomes" id="UP000294593"/>
    </source>
</evidence>
<protein>
    <recommendedName>
        <fullName evidence="3">Urease accessory protein UreD</fullName>
    </recommendedName>
</protein>
<reference evidence="4 5" key="1">
    <citation type="submission" date="2019-03" db="EMBL/GenBank/DDBJ databases">
        <title>Genomic Encyclopedia of Type Strains, Phase IV (KMG-IV): sequencing the most valuable type-strain genomes for metagenomic binning, comparative biology and taxonomic classification.</title>
        <authorList>
            <person name="Goeker M."/>
        </authorList>
    </citation>
    <scope>NUCLEOTIDE SEQUENCE [LARGE SCALE GENOMIC DNA]</scope>
    <source>
        <strain evidence="4 5">DSM 11901</strain>
    </source>
</reference>
<organism evidence="4 5">
    <name type="scientific">Aquabacterium commune</name>
    <dbReference type="NCBI Taxonomy" id="70586"/>
    <lineage>
        <taxon>Bacteria</taxon>
        <taxon>Pseudomonadati</taxon>
        <taxon>Pseudomonadota</taxon>
        <taxon>Betaproteobacteria</taxon>
        <taxon>Burkholderiales</taxon>
        <taxon>Aquabacterium</taxon>
    </lineage>
</organism>
<keyword evidence="2 3" id="KW-0143">Chaperone</keyword>
<sequence length="281" mass="30809">MTWHGQLHLNYTCDGERTIALDRHHGPLRVLQRLYPEGPGVCHHVLVHPPGGIAGGDVLDMHVQMAQGCHALITTPGATRFYKSQGDEAVQSLHARLSPGARLEWLPLETLAYRGCRAVNRMRFDLAPGAEMMGWDVLALGLPAAGEHFDDPAFAHGRFTQEIHLPGTWLERGTVAAHDATLLDSPLGWDGRRVMATLWWASGAPASLAQREALLQDARELQADSPLASHSGSTSPNAQVVVLRVLAERVEPAMALLSAVWARWRHTAWGMAPCPPRVWRT</sequence>
<keyword evidence="5" id="KW-1185">Reference proteome</keyword>
<comment type="subcellular location">
    <subcellularLocation>
        <location evidence="3">Cytoplasm</location>
    </subcellularLocation>
</comment>
<proteinExistence type="inferred from homology"/>
<dbReference type="OrthoDB" id="9798842at2"/>
<evidence type="ECO:0000256" key="3">
    <source>
        <dbReference type="HAMAP-Rule" id="MF_01384"/>
    </source>
</evidence>
<dbReference type="PANTHER" id="PTHR33643:SF1">
    <property type="entry name" value="UREASE ACCESSORY PROTEIN D"/>
    <property type="match status" value="1"/>
</dbReference>
<dbReference type="EMBL" id="SNXW01000006">
    <property type="protein sequence ID" value="TDP82188.1"/>
    <property type="molecule type" value="Genomic_DNA"/>
</dbReference>
<dbReference type="Pfam" id="PF01774">
    <property type="entry name" value="UreD"/>
    <property type="match status" value="1"/>
</dbReference>
<dbReference type="RefSeq" id="WP_133609392.1">
    <property type="nucleotide sequence ID" value="NZ_SNXW01000006.1"/>
</dbReference>
<comment type="caution">
    <text evidence="4">The sequence shown here is derived from an EMBL/GenBank/DDBJ whole genome shotgun (WGS) entry which is preliminary data.</text>
</comment>